<dbReference type="RefSeq" id="WP_247966035.1">
    <property type="nucleotide sequence ID" value="NZ_CP095873.1"/>
</dbReference>
<dbReference type="Proteomes" id="UP000830925">
    <property type="component" value="Chromosome"/>
</dbReference>
<dbReference type="EMBL" id="CP095873">
    <property type="protein sequence ID" value="UPL21008.1"/>
    <property type="molecule type" value="Genomic_DNA"/>
</dbReference>
<name>A0AAE9H6A8_ALCFA</name>
<dbReference type="Pfam" id="PF21983">
    <property type="entry name" value="NikA-like"/>
    <property type="match status" value="1"/>
</dbReference>
<accession>A0AAE9H6A8</accession>
<proteinExistence type="predicted"/>
<evidence type="ECO:0000313" key="2">
    <source>
        <dbReference type="Proteomes" id="UP000830925"/>
    </source>
</evidence>
<evidence type="ECO:0000313" key="1">
    <source>
        <dbReference type="EMBL" id="UPL21008.1"/>
    </source>
</evidence>
<gene>
    <name evidence="1" type="ORF">MXF72_16690</name>
</gene>
<reference evidence="1" key="1">
    <citation type="submission" date="2022-04" db="EMBL/GenBank/DDBJ databases">
        <title>Genomic mining of Alcaligenes faecalis D334 producing ectoin and derivatives.</title>
        <authorList>
            <person name="Doan V.T."/>
            <person name="Quach N.T."/>
            <person name="Vu T.-H.-N."/>
            <person name="Phi Q.-T."/>
        </authorList>
    </citation>
    <scope>NUCLEOTIDE SEQUENCE</scope>
    <source>
        <strain evidence="1">D334</strain>
    </source>
</reference>
<sequence>MEKPSSAMNIHLGELKTPWIEYCSSVGKEPGAALREAIEKQLAGLQTDKARTVFTQVEETSREPKKRFEILLTVSEREALEIRAQEAGSSVRQFIVDAVRATLTYEPQYSMKEIEALGESNYQLLAIGRNLNQIARRLNDGKYEPVTVERIEELSQFLRQHAKKVSDSIGANIERWNLR</sequence>
<dbReference type="InterPro" id="IPR053842">
    <property type="entry name" value="NikA-like"/>
</dbReference>
<dbReference type="AlphaFoldDB" id="A0AAE9H6A8"/>
<organism evidence="1 2">
    <name type="scientific">Alcaligenes faecalis</name>
    <dbReference type="NCBI Taxonomy" id="511"/>
    <lineage>
        <taxon>Bacteria</taxon>
        <taxon>Pseudomonadati</taxon>
        <taxon>Pseudomonadota</taxon>
        <taxon>Betaproteobacteria</taxon>
        <taxon>Burkholderiales</taxon>
        <taxon>Alcaligenaceae</taxon>
        <taxon>Alcaligenes</taxon>
    </lineage>
</organism>
<protein>
    <submittedName>
        <fullName evidence="1">MobC family plasmid mobilization relaxosome protein</fullName>
    </submittedName>
</protein>